<dbReference type="InterPro" id="IPR000073">
    <property type="entry name" value="AB_hydrolase_1"/>
</dbReference>
<evidence type="ECO:0000313" key="3">
    <source>
        <dbReference type="EMBL" id="AGI66289.1"/>
    </source>
</evidence>
<dbReference type="OrthoDB" id="9808398at2"/>
<feature type="transmembrane region" description="Helical" evidence="1">
    <location>
        <begin position="6"/>
        <end position="22"/>
    </location>
</feature>
<dbReference type="Proteomes" id="UP000005307">
    <property type="component" value="Chromosome"/>
</dbReference>
<dbReference type="Gene3D" id="3.40.50.1820">
    <property type="entry name" value="alpha/beta hydrolase"/>
    <property type="match status" value="1"/>
</dbReference>
<name>M9R0V2_9RHOB</name>
<evidence type="ECO:0000256" key="1">
    <source>
        <dbReference type="SAM" id="Phobius"/>
    </source>
</evidence>
<dbReference type="SUPFAM" id="SSF53474">
    <property type="entry name" value="alpha/beta-Hydrolases"/>
    <property type="match status" value="1"/>
</dbReference>
<dbReference type="RefSeq" id="WP_015498338.1">
    <property type="nucleotide sequence ID" value="NC_020911.1"/>
</dbReference>
<dbReference type="EMBL" id="CP003740">
    <property type="protein sequence ID" value="AGI66289.1"/>
    <property type="molecule type" value="Genomic_DNA"/>
</dbReference>
<sequence length="328" mass="35651">MLTPIAISVGIYLAIAIGLILSQRPRLLNVGDGLKFNTQSSGIKLAALQPYTPRDGALLHYRDFACDTGPLVVMLHGSGWHGACFNDFACDLASRGVAHVLAPDLRGHGPNTSTRGDCSYIGQLSDDLDDLISQHRRADQSLIVIGHSSGGGLAIQHASGTPKHRPDHVVLLSPFIHYAAPTMRPNSGNWAFALTRRIIGLVMLNFAHIRLLNGLIAIQFNMPDWVKEKGGTDRYSYRLNASYAPRNAWKTDITNLSNYTLIVGSEDEAFLPDQFEPTLSALNEHGSYEIIVGATHLGLLDDPKMMANIINTITTYSTGDCLANTPTH</sequence>
<proteinExistence type="predicted"/>
<evidence type="ECO:0000259" key="2">
    <source>
        <dbReference type="Pfam" id="PF12697"/>
    </source>
</evidence>
<keyword evidence="1" id="KW-0812">Transmembrane</keyword>
<dbReference type="STRING" id="391626.OAN307_c05510"/>
<dbReference type="KEGG" id="oat:OAN307_c05510"/>
<keyword evidence="1" id="KW-1133">Transmembrane helix</keyword>
<dbReference type="GO" id="GO:0016787">
    <property type="term" value="F:hydrolase activity"/>
    <property type="evidence" value="ECO:0007669"/>
    <property type="project" value="UniProtKB-KW"/>
</dbReference>
<dbReference type="InterPro" id="IPR029058">
    <property type="entry name" value="AB_hydrolase_fold"/>
</dbReference>
<keyword evidence="3" id="KW-0378">Hydrolase</keyword>
<dbReference type="HOGENOM" id="CLU_068615_0_0_5"/>
<dbReference type="PANTHER" id="PTHR43194">
    <property type="entry name" value="HYDROLASE ALPHA/BETA FOLD FAMILY"/>
    <property type="match status" value="1"/>
</dbReference>
<protein>
    <submittedName>
        <fullName evidence="3">Putative alpha/beta hydrolase superfamily protein</fullName>
    </submittedName>
</protein>
<accession>M9R0V2</accession>
<feature type="domain" description="AB hydrolase-1" evidence="2">
    <location>
        <begin position="72"/>
        <end position="307"/>
    </location>
</feature>
<dbReference type="Pfam" id="PF12697">
    <property type="entry name" value="Abhydrolase_6"/>
    <property type="match status" value="1"/>
</dbReference>
<dbReference type="InterPro" id="IPR050228">
    <property type="entry name" value="Carboxylesterase_BioH"/>
</dbReference>
<dbReference type="PANTHER" id="PTHR43194:SF2">
    <property type="entry name" value="PEROXISOMAL MEMBRANE PROTEIN LPX1"/>
    <property type="match status" value="1"/>
</dbReference>
<keyword evidence="1" id="KW-0472">Membrane</keyword>
<organism evidence="3 4">
    <name type="scientific">Octadecabacter antarcticus 307</name>
    <dbReference type="NCBI Taxonomy" id="391626"/>
    <lineage>
        <taxon>Bacteria</taxon>
        <taxon>Pseudomonadati</taxon>
        <taxon>Pseudomonadota</taxon>
        <taxon>Alphaproteobacteria</taxon>
        <taxon>Rhodobacterales</taxon>
        <taxon>Roseobacteraceae</taxon>
        <taxon>Octadecabacter</taxon>
    </lineage>
</organism>
<keyword evidence="4" id="KW-1185">Reference proteome</keyword>
<dbReference type="eggNOG" id="COG2267">
    <property type="taxonomic scope" value="Bacteria"/>
</dbReference>
<dbReference type="AlphaFoldDB" id="M9R0V2"/>
<gene>
    <name evidence="3" type="ORF">OAN307_c05510</name>
</gene>
<evidence type="ECO:0000313" key="4">
    <source>
        <dbReference type="Proteomes" id="UP000005307"/>
    </source>
</evidence>
<dbReference type="PRINTS" id="PR00111">
    <property type="entry name" value="ABHYDROLASE"/>
</dbReference>
<reference evidence="3 4" key="1">
    <citation type="journal article" date="2013" name="PLoS ONE">
        <title>Poles Apart: Arctic and Antarctic Octadecabacter strains Share High Genome Plasticity and a New Type of Xanthorhodopsin.</title>
        <authorList>
            <person name="Vollmers J."/>
            <person name="Voget S."/>
            <person name="Dietrich S."/>
            <person name="Gollnow K."/>
            <person name="Smits M."/>
            <person name="Meyer K."/>
            <person name="Brinkhoff T."/>
            <person name="Simon M."/>
            <person name="Daniel R."/>
        </authorList>
    </citation>
    <scope>NUCLEOTIDE SEQUENCE [LARGE SCALE GENOMIC DNA]</scope>
    <source>
        <strain evidence="3 4">307</strain>
    </source>
</reference>